<feature type="non-terminal residue" evidence="1">
    <location>
        <position position="67"/>
    </location>
</feature>
<dbReference type="EMBL" id="CAJVPI010000290">
    <property type="protein sequence ID" value="CAG8514181.1"/>
    <property type="molecule type" value="Genomic_DNA"/>
</dbReference>
<dbReference type="AlphaFoldDB" id="A0A9N8ZZZ9"/>
<reference evidence="1" key="1">
    <citation type="submission" date="2021-06" db="EMBL/GenBank/DDBJ databases">
        <authorList>
            <person name="Kallberg Y."/>
            <person name="Tangrot J."/>
            <person name="Rosling A."/>
        </authorList>
    </citation>
    <scope>NUCLEOTIDE SEQUENCE</scope>
    <source>
        <strain evidence="1">BR232B</strain>
    </source>
</reference>
<protein>
    <submittedName>
        <fullName evidence="1">9021_t:CDS:1</fullName>
    </submittedName>
</protein>
<comment type="caution">
    <text evidence="1">The sequence shown here is derived from an EMBL/GenBank/DDBJ whole genome shotgun (WGS) entry which is preliminary data.</text>
</comment>
<keyword evidence="2" id="KW-1185">Reference proteome</keyword>
<proteinExistence type="predicted"/>
<sequence>MKSLVSTTKDLQISETSSGCPAIDQLIESFKTLHNDDPAEEHLGWVPPTKVKVKNLIQVSPEKAIYY</sequence>
<gene>
    <name evidence="1" type="ORF">PBRASI_LOCUS3276</name>
</gene>
<name>A0A9N8ZZZ9_9GLOM</name>
<organism evidence="1 2">
    <name type="scientific">Paraglomus brasilianum</name>
    <dbReference type="NCBI Taxonomy" id="144538"/>
    <lineage>
        <taxon>Eukaryota</taxon>
        <taxon>Fungi</taxon>
        <taxon>Fungi incertae sedis</taxon>
        <taxon>Mucoromycota</taxon>
        <taxon>Glomeromycotina</taxon>
        <taxon>Glomeromycetes</taxon>
        <taxon>Paraglomerales</taxon>
        <taxon>Paraglomeraceae</taxon>
        <taxon>Paraglomus</taxon>
    </lineage>
</organism>
<accession>A0A9N8ZZZ9</accession>
<dbReference type="Proteomes" id="UP000789739">
    <property type="component" value="Unassembled WGS sequence"/>
</dbReference>
<evidence type="ECO:0000313" key="1">
    <source>
        <dbReference type="EMBL" id="CAG8514181.1"/>
    </source>
</evidence>
<evidence type="ECO:0000313" key="2">
    <source>
        <dbReference type="Proteomes" id="UP000789739"/>
    </source>
</evidence>